<protein>
    <submittedName>
        <fullName evidence="4">TetR/AcrR family transcriptional regulator</fullName>
    </submittedName>
</protein>
<comment type="caution">
    <text evidence="4">The sequence shown here is derived from an EMBL/GenBank/DDBJ whole genome shotgun (WGS) entry which is preliminary data.</text>
</comment>
<keyword evidence="1 2" id="KW-0238">DNA-binding</keyword>
<dbReference type="InterPro" id="IPR001647">
    <property type="entry name" value="HTH_TetR"/>
</dbReference>
<dbReference type="Proteomes" id="UP001596241">
    <property type="component" value="Unassembled WGS sequence"/>
</dbReference>
<name>A0ABW1FIW5_9ACTN</name>
<dbReference type="SUPFAM" id="SSF46689">
    <property type="entry name" value="Homeodomain-like"/>
    <property type="match status" value="1"/>
</dbReference>
<accession>A0ABW1FIW5</accession>
<dbReference type="Pfam" id="PF00440">
    <property type="entry name" value="TetR_N"/>
    <property type="match status" value="1"/>
</dbReference>
<keyword evidence="5" id="KW-1185">Reference proteome</keyword>
<dbReference type="InterPro" id="IPR050109">
    <property type="entry name" value="HTH-type_TetR-like_transc_reg"/>
</dbReference>
<feature type="domain" description="HTH tetR-type" evidence="3">
    <location>
        <begin position="11"/>
        <end position="72"/>
    </location>
</feature>
<gene>
    <name evidence="4" type="ORF">ACFP3M_15275</name>
</gene>
<evidence type="ECO:0000259" key="3">
    <source>
        <dbReference type="PROSITE" id="PS50977"/>
    </source>
</evidence>
<organism evidence="4 5">
    <name type="scientific">Streptomyces ramulosus</name>
    <dbReference type="NCBI Taxonomy" id="47762"/>
    <lineage>
        <taxon>Bacteria</taxon>
        <taxon>Bacillati</taxon>
        <taxon>Actinomycetota</taxon>
        <taxon>Actinomycetes</taxon>
        <taxon>Kitasatosporales</taxon>
        <taxon>Streptomycetaceae</taxon>
        <taxon>Streptomyces</taxon>
    </lineage>
</organism>
<dbReference type="EMBL" id="JBHSPW010000006">
    <property type="protein sequence ID" value="MFC5894180.1"/>
    <property type="molecule type" value="Genomic_DNA"/>
</dbReference>
<evidence type="ECO:0000256" key="1">
    <source>
        <dbReference type="ARBA" id="ARBA00023125"/>
    </source>
</evidence>
<evidence type="ECO:0000256" key="2">
    <source>
        <dbReference type="PROSITE-ProRule" id="PRU00335"/>
    </source>
</evidence>
<dbReference type="InterPro" id="IPR009057">
    <property type="entry name" value="Homeodomain-like_sf"/>
</dbReference>
<sequence length="191" mass="20855">MPPRKPRSDAARNREAALTAAETLFAREEDAARVTMDAVAAAAGVGKGTLFRAFTDRDGLILALVDRRSDALRARVEGDEPPLGRAAPPRERVVALLDALVTFKLDNRRLVLALEQGGAASPFRSPAYGWWHGALTDAWRELGDPDDAPFLAHLMLAAVRADLIEHLTTAEGRPPAEIRDRLTRYARSLMP</sequence>
<feature type="DNA-binding region" description="H-T-H motif" evidence="2">
    <location>
        <begin position="35"/>
        <end position="54"/>
    </location>
</feature>
<reference evidence="5" key="1">
    <citation type="journal article" date="2019" name="Int. J. Syst. Evol. Microbiol.">
        <title>The Global Catalogue of Microorganisms (GCM) 10K type strain sequencing project: providing services to taxonomists for standard genome sequencing and annotation.</title>
        <authorList>
            <consortium name="The Broad Institute Genomics Platform"/>
            <consortium name="The Broad Institute Genome Sequencing Center for Infectious Disease"/>
            <person name="Wu L."/>
            <person name="Ma J."/>
        </authorList>
    </citation>
    <scope>NUCLEOTIDE SEQUENCE [LARGE SCALE GENOMIC DNA]</scope>
    <source>
        <strain evidence="5">CGMCC 1.15809</strain>
    </source>
</reference>
<dbReference type="PANTHER" id="PTHR30055">
    <property type="entry name" value="HTH-TYPE TRANSCRIPTIONAL REGULATOR RUTR"/>
    <property type="match status" value="1"/>
</dbReference>
<dbReference type="PANTHER" id="PTHR30055:SF209">
    <property type="entry name" value="POSSIBLE TRANSCRIPTIONAL REGULATORY PROTEIN (PROBABLY TETR-FAMILY)"/>
    <property type="match status" value="1"/>
</dbReference>
<dbReference type="RefSeq" id="WP_345083650.1">
    <property type="nucleotide sequence ID" value="NZ_BAAAWG010000007.1"/>
</dbReference>
<dbReference type="PROSITE" id="PS50977">
    <property type="entry name" value="HTH_TETR_2"/>
    <property type="match status" value="1"/>
</dbReference>
<dbReference type="Gene3D" id="1.10.357.10">
    <property type="entry name" value="Tetracycline Repressor, domain 2"/>
    <property type="match status" value="1"/>
</dbReference>
<proteinExistence type="predicted"/>
<evidence type="ECO:0000313" key="4">
    <source>
        <dbReference type="EMBL" id="MFC5894180.1"/>
    </source>
</evidence>
<evidence type="ECO:0000313" key="5">
    <source>
        <dbReference type="Proteomes" id="UP001596241"/>
    </source>
</evidence>